<dbReference type="Proteomes" id="UP000326939">
    <property type="component" value="Chromosome 1"/>
</dbReference>
<feature type="domain" description="Glycosyltransferase subfamily 4-like N-terminal" evidence="1">
    <location>
        <begin position="129"/>
        <end position="313"/>
    </location>
</feature>
<organism evidence="2 3">
    <name type="scientific">Salix brachista</name>
    <dbReference type="NCBI Taxonomy" id="2182728"/>
    <lineage>
        <taxon>Eukaryota</taxon>
        <taxon>Viridiplantae</taxon>
        <taxon>Streptophyta</taxon>
        <taxon>Embryophyta</taxon>
        <taxon>Tracheophyta</taxon>
        <taxon>Spermatophyta</taxon>
        <taxon>Magnoliopsida</taxon>
        <taxon>eudicotyledons</taxon>
        <taxon>Gunneridae</taxon>
        <taxon>Pentapetalae</taxon>
        <taxon>rosids</taxon>
        <taxon>fabids</taxon>
        <taxon>Malpighiales</taxon>
        <taxon>Salicaceae</taxon>
        <taxon>Saliceae</taxon>
        <taxon>Salix</taxon>
    </lineage>
</organism>
<dbReference type="SUPFAM" id="SSF53756">
    <property type="entry name" value="UDP-Glycosyltransferase/glycogen phosphorylase"/>
    <property type="match status" value="1"/>
</dbReference>
<dbReference type="AlphaFoldDB" id="A0A5N5P4Q4"/>
<evidence type="ECO:0000259" key="1">
    <source>
        <dbReference type="Pfam" id="PF13439"/>
    </source>
</evidence>
<reference evidence="3" key="1">
    <citation type="journal article" date="2019" name="Gigascience">
        <title>De novo genome assembly of the endangered Acer yangbiense, a plant species with extremely small populations endemic to Yunnan Province, China.</title>
        <authorList>
            <person name="Yang J."/>
            <person name="Wariss H.M."/>
            <person name="Tao L."/>
            <person name="Zhang R."/>
            <person name="Yun Q."/>
            <person name="Hollingsworth P."/>
            <person name="Dao Z."/>
            <person name="Luo G."/>
            <person name="Guo H."/>
            <person name="Ma Y."/>
            <person name="Sun W."/>
        </authorList>
    </citation>
    <scope>NUCLEOTIDE SEQUENCE [LARGE SCALE GENOMIC DNA]</scope>
    <source>
        <strain evidence="3">cv. br00</strain>
    </source>
</reference>
<dbReference type="PANTHER" id="PTHR46686:SF5">
    <property type="entry name" value="GLYCOSYLTRANSFERASE"/>
    <property type="match status" value="1"/>
</dbReference>
<dbReference type="Pfam" id="PF13439">
    <property type="entry name" value="Glyco_transf_4"/>
    <property type="match status" value="1"/>
</dbReference>
<dbReference type="CDD" id="cd03801">
    <property type="entry name" value="GT4_PimA-like"/>
    <property type="match status" value="1"/>
</dbReference>
<evidence type="ECO:0000313" key="3">
    <source>
        <dbReference type="Proteomes" id="UP000326939"/>
    </source>
</evidence>
<dbReference type="EMBL" id="VDCV01000001">
    <property type="protein sequence ID" value="KAB5573766.1"/>
    <property type="molecule type" value="Genomic_DNA"/>
</dbReference>
<accession>A0A5N5P4Q4</accession>
<evidence type="ECO:0000313" key="2">
    <source>
        <dbReference type="EMBL" id="KAB5573766.1"/>
    </source>
</evidence>
<dbReference type="Gene3D" id="3.40.50.2000">
    <property type="entry name" value="Glycogen Phosphorylase B"/>
    <property type="match status" value="2"/>
</dbReference>
<comment type="caution">
    <text evidence="2">The sequence shown here is derived from an EMBL/GenBank/DDBJ whole genome shotgun (WGS) entry which is preliminary data.</text>
</comment>
<dbReference type="InterPro" id="IPR028098">
    <property type="entry name" value="Glyco_trans_4-like_N"/>
</dbReference>
<dbReference type="Pfam" id="PF13692">
    <property type="entry name" value="Glyco_trans_1_4"/>
    <property type="match status" value="1"/>
</dbReference>
<dbReference type="PANTHER" id="PTHR46686">
    <property type="entry name" value="GLYCOSYLTRANSFERASE"/>
    <property type="match status" value="1"/>
</dbReference>
<protein>
    <recommendedName>
        <fullName evidence="1">Glycosyltransferase subfamily 4-like N-terminal domain-containing protein</fullName>
    </recommendedName>
</protein>
<name>A0A5N5P4Q4_9ROSI</name>
<sequence>MLEDITGENPSTHVLQQDTHEFVELETMIEHLGGTNTEERSRDIDAEPPINIELPLITPTANEPPQINEPDQYRILNSVYIFPPIGEEYIEEFNPTDTIVFYTFIENKPPPLRLKIAVFSRKWPVGTIPGGMERHAYTLHTALAHRGHQVHIFTSPVDENSPSVSHAGVISYPQIHFHEGGPGKWRYNNAFEQFNEENQRAKPFDAVHSESVALPYWLARRVPNLAVSWHGIALESLHSSIYQDLARKPKEAILPDFNKSLHGAVPRVLDEIRFFKNYNQHVAISDSCGEMLRDVYQIPGRRVHVIVNGVDEDGFGEDERLGREFRSRIGVPVNAVEISENIKLLIYLESLQFSTNASLVFGVAGRLVKDKGHPILYEAFSEFMKKHPDVYLIVAGSGPWQRRYRELGPRVLVLGSTSPSELRAFYNSIDIFVNPTLRPQGLDLTLMEAMMSGKPVMASRFPSIKGTIVVDDEFGFMFTPNVKSLLETLEAVAMEGSRRLAQRGKACQQYAASMFSARKMALAYERLFLCIKNETFCTYD</sequence>
<gene>
    <name evidence="2" type="ORF">DKX38_000960</name>
</gene>
<keyword evidence="3" id="KW-1185">Reference proteome</keyword>
<proteinExistence type="predicted"/>